<dbReference type="InterPro" id="IPR011009">
    <property type="entry name" value="Kinase-like_dom_sf"/>
</dbReference>
<protein>
    <recommendedName>
        <fullName evidence="1">CHK kinase-like domain-containing protein</fullName>
    </recommendedName>
</protein>
<evidence type="ECO:0000313" key="2">
    <source>
        <dbReference type="EMBL" id="GMS94912.1"/>
    </source>
</evidence>
<keyword evidence="3" id="KW-1185">Reference proteome</keyword>
<reference evidence="2" key="1">
    <citation type="submission" date="2023-10" db="EMBL/GenBank/DDBJ databases">
        <title>Genome assembly of Pristionchus species.</title>
        <authorList>
            <person name="Yoshida K."/>
            <person name="Sommer R.J."/>
        </authorList>
    </citation>
    <scope>NUCLEOTIDE SEQUENCE</scope>
    <source>
        <strain evidence="2">RS0144</strain>
    </source>
</reference>
<organism evidence="2 3">
    <name type="scientific">Pristionchus entomophagus</name>
    <dbReference type="NCBI Taxonomy" id="358040"/>
    <lineage>
        <taxon>Eukaryota</taxon>
        <taxon>Metazoa</taxon>
        <taxon>Ecdysozoa</taxon>
        <taxon>Nematoda</taxon>
        <taxon>Chromadorea</taxon>
        <taxon>Rhabditida</taxon>
        <taxon>Rhabditina</taxon>
        <taxon>Diplogasteromorpha</taxon>
        <taxon>Diplogasteroidea</taxon>
        <taxon>Neodiplogasteridae</taxon>
        <taxon>Pristionchus</taxon>
    </lineage>
</organism>
<dbReference type="PANTHER" id="PTHR23020:SF8">
    <property type="entry name" value="CHK KINASE-LIKE DOMAIN-CONTAINING PROTEIN"/>
    <property type="match status" value="1"/>
</dbReference>
<dbReference type="EMBL" id="BTSX01000004">
    <property type="protein sequence ID" value="GMS94912.1"/>
    <property type="molecule type" value="Genomic_DNA"/>
</dbReference>
<dbReference type="InterPro" id="IPR015897">
    <property type="entry name" value="CHK_kinase-like"/>
</dbReference>
<feature type="non-terminal residue" evidence="2">
    <location>
        <position position="1"/>
    </location>
</feature>
<gene>
    <name evidence="2" type="ORF">PENTCL1PPCAC_17087</name>
</gene>
<dbReference type="Gene3D" id="3.90.1200.10">
    <property type="match status" value="1"/>
</dbReference>
<dbReference type="InterPro" id="IPR052961">
    <property type="entry name" value="Oxido-Kinase-like_Enzymes"/>
</dbReference>
<feature type="domain" description="CHK kinase-like" evidence="1">
    <location>
        <begin position="157"/>
        <end position="340"/>
    </location>
</feature>
<evidence type="ECO:0000259" key="1">
    <source>
        <dbReference type="SMART" id="SM00587"/>
    </source>
</evidence>
<dbReference type="Proteomes" id="UP001432027">
    <property type="component" value="Unassembled WGS sequence"/>
</dbReference>
<dbReference type="InterPro" id="IPR012877">
    <property type="entry name" value="Dhs-27"/>
</dbReference>
<dbReference type="SMART" id="SM00587">
    <property type="entry name" value="CHK"/>
    <property type="match status" value="1"/>
</dbReference>
<dbReference type="PANTHER" id="PTHR23020">
    <property type="entry name" value="UNCHARACTERIZED NUCLEAR HORMONE RECEPTOR-RELATED"/>
    <property type="match status" value="1"/>
</dbReference>
<proteinExistence type="predicted"/>
<comment type="caution">
    <text evidence="2">The sequence shown here is derived from an EMBL/GenBank/DDBJ whole genome shotgun (WGS) entry which is preliminary data.</text>
</comment>
<sequence>FREMSLQSAAEGLLETHVTWEEVEQKLQTALKTSAKLGANKTIVHVGEGNGFLSRIGLVTCDWEGAKEGEKLPKQFALKMASCLAAKKMEEVTPEEMRQDPETMQAMWNYFEIFLRETHNAEVKAYDFLSKFANNLAVPHCFYTVPFSDENKLAGSIALEYLDNTRISHVYQTLSVAQVKQVARELGKMQGLSILHGVEKEEWLGDRDVYTAFWKNFTVEVFTQMFGPVKDMDASTAESVDAVIALTPEYYGSNLAITLHKQYGVRPVLVNGDLWSANVLVDKETEQIRALIDWQLVHHGTGVEDLLRIAFSGMTSKDRRDSMDELLDVLYDSMEETLQGAPAPYTREQMRDLYELVFPHAGFFFAPVAIPLFMTTLHDPNQTEELKEQRKAIVLDKVRGICEDIVIYHKKNESKRKFEWKAPEVTPKEEAAPAAK</sequence>
<accession>A0AAV5TKZ1</accession>
<dbReference type="AlphaFoldDB" id="A0AAV5TKZ1"/>
<dbReference type="Pfam" id="PF07914">
    <property type="entry name" value="DUF1679"/>
    <property type="match status" value="1"/>
</dbReference>
<dbReference type="SUPFAM" id="SSF56112">
    <property type="entry name" value="Protein kinase-like (PK-like)"/>
    <property type="match status" value="1"/>
</dbReference>
<name>A0AAV5TKZ1_9BILA</name>
<evidence type="ECO:0000313" key="3">
    <source>
        <dbReference type="Proteomes" id="UP001432027"/>
    </source>
</evidence>